<dbReference type="PANTHER" id="PTHR23063">
    <property type="entry name" value="PHOSPHOLIPID ACYLTRANSFERASE"/>
    <property type="match status" value="1"/>
</dbReference>
<evidence type="ECO:0000256" key="4">
    <source>
        <dbReference type="ARBA" id="ARBA00022989"/>
    </source>
</evidence>
<comment type="caution">
    <text evidence="10">The sequence shown here is derived from an EMBL/GenBank/DDBJ whole genome shotgun (WGS) entry which is preliminary data.</text>
</comment>
<keyword evidence="7" id="KW-0012">Acyltransferase</keyword>
<dbReference type="AlphaFoldDB" id="A0A315EQS9"/>
<evidence type="ECO:0000256" key="7">
    <source>
        <dbReference type="ARBA" id="ARBA00023315"/>
    </source>
</evidence>
<dbReference type="SUPFAM" id="SSF69593">
    <property type="entry name" value="Glycerol-3-phosphate (1)-acyltransferase"/>
    <property type="match status" value="1"/>
</dbReference>
<evidence type="ECO:0000256" key="8">
    <source>
        <dbReference type="SAM" id="Phobius"/>
    </source>
</evidence>
<comment type="subcellular location">
    <subcellularLocation>
        <location evidence="1">Membrane</location>
    </subcellularLocation>
</comment>
<accession>A0A315EQS9</accession>
<evidence type="ECO:0000313" key="11">
    <source>
        <dbReference type="Proteomes" id="UP000251341"/>
    </source>
</evidence>
<dbReference type="GO" id="GO:0006629">
    <property type="term" value="P:lipid metabolic process"/>
    <property type="evidence" value="ECO:0007669"/>
    <property type="project" value="UniProtKB-KW"/>
</dbReference>
<keyword evidence="6 8" id="KW-0472">Membrane</keyword>
<organism evidence="10 11">
    <name type="scientific">Limnohabitans curvus</name>
    <dbReference type="NCBI Taxonomy" id="323423"/>
    <lineage>
        <taxon>Bacteria</taxon>
        <taxon>Pseudomonadati</taxon>
        <taxon>Pseudomonadota</taxon>
        <taxon>Betaproteobacteria</taxon>
        <taxon>Burkholderiales</taxon>
        <taxon>Comamonadaceae</taxon>
        <taxon>Limnohabitans</taxon>
    </lineage>
</organism>
<name>A0A315EQS9_9BURK</name>
<dbReference type="EMBL" id="NESP01000001">
    <property type="protein sequence ID" value="PUE58294.1"/>
    <property type="molecule type" value="Genomic_DNA"/>
</dbReference>
<evidence type="ECO:0000256" key="5">
    <source>
        <dbReference type="ARBA" id="ARBA00023098"/>
    </source>
</evidence>
<keyword evidence="4 8" id="KW-1133">Transmembrane helix</keyword>
<evidence type="ECO:0000256" key="2">
    <source>
        <dbReference type="ARBA" id="ARBA00022679"/>
    </source>
</evidence>
<dbReference type="InterPro" id="IPR002123">
    <property type="entry name" value="Plipid/glycerol_acylTrfase"/>
</dbReference>
<evidence type="ECO:0000259" key="9">
    <source>
        <dbReference type="SMART" id="SM00563"/>
    </source>
</evidence>
<evidence type="ECO:0000256" key="6">
    <source>
        <dbReference type="ARBA" id="ARBA00023136"/>
    </source>
</evidence>
<protein>
    <recommendedName>
        <fullName evidence="9">Phospholipid/glycerol acyltransferase domain-containing protein</fullName>
    </recommendedName>
</protein>
<dbReference type="Pfam" id="PF01553">
    <property type="entry name" value="Acyltransferase"/>
    <property type="match status" value="1"/>
</dbReference>
<keyword evidence="5" id="KW-0443">Lipid metabolism</keyword>
<dbReference type="GO" id="GO:0016020">
    <property type="term" value="C:membrane"/>
    <property type="evidence" value="ECO:0007669"/>
    <property type="project" value="UniProtKB-SubCell"/>
</dbReference>
<keyword evidence="2" id="KW-0808">Transferase</keyword>
<reference evidence="10 11" key="1">
    <citation type="submission" date="2017-04" db="EMBL/GenBank/DDBJ databases">
        <title>Unexpected and diverse lifestyles within the genus Limnohabitans.</title>
        <authorList>
            <person name="Kasalicky V."/>
            <person name="Mehrshad M."/>
            <person name="Andrei S.-A."/>
            <person name="Salcher M."/>
            <person name="Kratochvilova H."/>
            <person name="Simek K."/>
            <person name="Ghai R."/>
        </authorList>
    </citation>
    <scope>NUCLEOTIDE SEQUENCE [LARGE SCALE GENOMIC DNA]</scope>
    <source>
        <strain evidence="10 11">MWH-C5</strain>
    </source>
</reference>
<feature type="transmembrane region" description="Helical" evidence="8">
    <location>
        <begin position="12"/>
        <end position="31"/>
    </location>
</feature>
<dbReference type="SMART" id="SM00563">
    <property type="entry name" value="PlsC"/>
    <property type="match status" value="1"/>
</dbReference>
<dbReference type="GO" id="GO:0016746">
    <property type="term" value="F:acyltransferase activity"/>
    <property type="evidence" value="ECO:0007669"/>
    <property type="project" value="UniProtKB-KW"/>
</dbReference>
<dbReference type="CDD" id="cd07989">
    <property type="entry name" value="LPLAT_AGPAT-like"/>
    <property type="match status" value="1"/>
</dbReference>
<gene>
    <name evidence="10" type="ORF">B9Z44_00950</name>
</gene>
<evidence type="ECO:0000256" key="1">
    <source>
        <dbReference type="ARBA" id="ARBA00004370"/>
    </source>
</evidence>
<proteinExistence type="predicted"/>
<evidence type="ECO:0000313" key="10">
    <source>
        <dbReference type="EMBL" id="PUE58294.1"/>
    </source>
</evidence>
<sequence>MQHVYAYPPTMLLKYLRLIHAFGHAFWILWIKFPKLSKERKLQAIKDWSQKTLNIIGIQVVHEAIPPPTENINIPRLLVANHVSWVDALIIQTIQPSIFIAKSEVRSWPIVGSIAKACGVVFVDRGSPSSARRMVDDVSSALHHGYCVAGFPEGTSSEGHVVSLFHANLFEAAINHNIQVQPLAIRYTNPQTGALCLKAAFIGDIGFVQSLHQVMASSGIHAKVHVGTTLSPEGHSRRTLAHLSHKSVSSQLELLSA</sequence>
<dbReference type="Proteomes" id="UP000251341">
    <property type="component" value="Unassembled WGS sequence"/>
</dbReference>
<keyword evidence="3 8" id="KW-0812">Transmembrane</keyword>
<feature type="domain" description="Phospholipid/glycerol acyltransferase" evidence="9">
    <location>
        <begin position="76"/>
        <end position="188"/>
    </location>
</feature>
<keyword evidence="11" id="KW-1185">Reference proteome</keyword>
<dbReference type="PANTHER" id="PTHR23063:SF52">
    <property type="entry name" value="LYSOPHOSPHATIDYLCHOLINE ACYLTRANSFERASE"/>
    <property type="match status" value="1"/>
</dbReference>
<evidence type="ECO:0000256" key="3">
    <source>
        <dbReference type="ARBA" id="ARBA00022692"/>
    </source>
</evidence>